<keyword evidence="2" id="KW-0808">Transferase</keyword>
<dbReference type="AlphaFoldDB" id="A0A4S5E0V9"/>
<protein>
    <submittedName>
        <fullName evidence="2">Glycosyltransferase family 2 protein</fullName>
    </submittedName>
</protein>
<evidence type="ECO:0000259" key="1">
    <source>
        <dbReference type="Pfam" id="PF00535"/>
    </source>
</evidence>
<dbReference type="InterPro" id="IPR001173">
    <property type="entry name" value="Glyco_trans_2-like"/>
</dbReference>
<proteinExistence type="predicted"/>
<accession>A0A4S5E0V9</accession>
<dbReference type="OrthoDB" id="6713581at2"/>
<dbReference type="InterPro" id="IPR029044">
    <property type="entry name" value="Nucleotide-diphossugar_trans"/>
</dbReference>
<reference evidence="2 3" key="1">
    <citation type="submission" date="2019-04" db="EMBL/GenBank/DDBJ databases">
        <authorList>
            <person name="Liu Q."/>
            <person name="Xin Y.-H."/>
        </authorList>
    </citation>
    <scope>NUCLEOTIDE SEQUENCE [LARGE SCALE GENOMIC DNA]</scope>
    <source>
        <strain evidence="2 3">AM23</strain>
    </source>
</reference>
<feature type="domain" description="Glycosyltransferase 2-like" evidence="1">
    <location>
        <begin position="377"/>
        <end position="498"/>
    </location>
</feature>
<comment type="caution">
    <text evidence="2">The sequence shown here is derived from an EMBL/GenBank/DDBJ whole genome shotgun (WGS) entry which is preliminary data.</text>
</comment>
<keyword evidence="3" id="KW-1185">Reference proteome</keyword>
<dbReference type="Proteomes" id="UP000305233">
    <property type="component" value="Unassembled WGS sequence"/>
</dbReference>
<organism evidence="2 3">
    <name type="scientific">Arthrobacter echini</name>
    <dbReference type="NCBI Taxonomy" id="1529066"/>
    <lineage>
        <taxon>Bacteria</taxon>
        <taxon>Bacillati</taxon>
        <taxon>Actinomycetota</taxon>
        <taxon>Actinomycetes</taxon>
        <taxon>Micrococcales</taxon>
        <taxon>Micrococcaceae</taxon>
        <taxon>Arthrobacter</taxon>
    </lineage>
</organism>
<evidence type="ECO:0000313" key="2">
    <source>
        <dbReference type="EMBL" id="THJ64965.1"/>
    </source>
</evidence>
<dbReference type="EMBL" id="SSWH01000014">
    <property type="protein sequence ID" value="THJ64965.1"/>
    <property type="molecule type" value="Genomic_DNA"/>
</dbReference>
<dbReference type="RefSeq" id="WP_136455543.1">
    <property type="nucleotide sequence ID" value="NZ_SSWH01000014.1"/>
</dbReference>
<evidence type="ECO:0000313" key="3">
    <source>
        <dbReference type="Proteomes" id="UP000305233"/>
    </source>
</evidence>
<dbReference type="GO" id="GO:0016740">
    <property type="term" value="F:transferase activity"/>
    <property type="evidence" value="ECO:0007669"/>
    <property type="project" value="UniProtKB-KW"/>
</dbReference>
<sequence length="621" mass="66964">MTLTSVAVGFGSGPIAPLITELGLDYAATPWQRRSTEDGAAWHHETPRDTRWWGTYAVRAGSLAEARSLLPLLRSEGKAHRFILLIEGHAPHEEADAWTPRHLVSKAAVAGKTVSGFGFATVIDGGTWVTVHAAATAALREALESGPTEGLGGLRVGITDPGYRSWLAGDPVGSLMTPELLNPEDDDIYAVDVIVGQPSSSLPRVEGRITPTVWTPGPADLPPVDTAVISPRGFLPDADGGIAELVPAAVVGGGGLTERELASLRNAPYLVVDGARFQSLRYELGARLSQLAVAGVPMLARDLPADVGEMIGRDIVDLIGRFDPAEAPVQRESKSIDLRRAALERFAPRQRWSLILGELDQCVPPEPTVSVLLATRRPERVGAALAQVAQQSWEPLQVVLVLHGFTPADHPSVRRAVETYRGHLTVVTVPAGTVFGEALNAGTRAAEGVYLAKMDDDDWYGAHHIRDLVRAAQHSGAQLVGSQVEFVYLESLDITTRRPSAGERYTDHVAGGTMVLRLDDLRQLGGWRPVHRAVDRCLLQAVQAAAGRVYRSHGQNYLMHRHAATDSHGGHTWNPEDSIFLQSVAEQWDGFAPPPQITARPPAFTGRSDDLSSYFTIGRQQ</sequence>
<dbReference type="Pfam" id="PF00535">
    <property type="entry name" value="Glycos_transf_2"/>
    <property type="match status" value="1"/>
</dbReference>
<gene>
    <name evidence="2" type="ORF">E8P82_13320</name>
</gene>
<dbReference type="Gene3D" id="3.90.550.10">
    <property type="entry name" value="Spore Coat Polysaccharide Biosynthesis Protein SpsA, Chain A"/>
    <property type="match status" value="1"/>
</dbReference>
<dbReference type="CDD" id="cd00761">
    <property type="entry name" value="Glyco_tranf_GTA_type"/>
    <property type="match status" value="1"/>
</dbReference>
<name>A0A4S5E0V9_9MICC</name>
<dbReference type="SUPFAM" id="SSF53448">
    <property type="entry name" value="Nucleotide-diphospho-sugar transferases"/>
    <property type="match status" value="1"/>
</dbReference>